<proteinExistence type="inferred from homology"/>
<dbReference type="InterPro" id="IPR036249">
    <property type="entry name" value="Thioredoxin-like_sf"/>
</dbReference>
<evidence type="ECO:0000256" key="1">
    <source>
        <dbReference type="ARBA" id="ARBA00010996"/>
    </source>
</evidence>
<dbReference type="EMBL" id="CP126446">
    <property type="protein sequence ID" value="WIF99777.1"/>
    <property type="molecule type" value="Genomic_DNA"/>
</dbReference>
<gene>
    <name evidence="3" type="ORF">QNI29_09005</name>
</gene>
<dbReference type="CDD" id="cd02968">
    <property type="entry name" value="SCO"/>
    <property type="match status" value="1"/>
</dbReference>
<organism evidence="3 4">
    <name type="scientific">Pontibacillus chungwhensis</name>
    <dbReference type="NCBI Taxonomy" id="265426"/>
    <lineage>
        <taxon>Bacteria</taxon>
        <taxon>Bacillati</taxon>
        <taxon>Bacillota</taxon>
        <taxon>Bacilli</taxon>
        <taxon>Bacillales</taxon>
        <taxon>Bacillaceae</taxon>
        <taxon>Pontibacillus</taxon>
    </lineage>
</organism>
<evidence type="ECO:0000256" key="2">
    <source>
        <dbReference type="SAM" id="SignalP"/>
    </source>
</evidence>
<protein>
    <submittedName>
        <fullName evidence="3">SCO family protein</fullName>
    </submittedName>
</protein>
<evidence type="ECO:0000313" key="4">
    <source>
        <dbReference type="Proteomes" id="UP001236652"/>
    </source>
</evidence>
<keyword evidence="4" id="KW-1185">Reference proteome</keyword>
<dbReference type="Proteomes" id="UP001236652">
    <property type="component" value="Chromosome"/>
</dbReference>
<dbReference type="RefSeq" id="WP_231416168.1">
    <property type="nucleotide sequence ID" value="NZ_CP126446.1"/>
</dbReference>
<name>A0ABY8V3E4_9BACI</name>
<dbReference type="InterPro" id="IPR003782">
    <property type="entry name" value="SCO1/SenC"/>
</dbReference>
<keyword evidence="2" id="KW-0732">Signal</keyword>
<evidence type="ECO:0000313" key="3">
    <source>
        <dbReference type="EMBL" id="WIF99777.1"/>
    </source>
</evidence>
<comment type="similarity">
    <text evidence="1">Belongs to the SCO1/2 family.</text>
</comment>
<dbReference type="SUPFAM" id="SSF52833">
    <property type="entry name" value="Thioredoxin-like"/>
    <property type="match status" value="1"/>
</dbReference>
<accession>A0ABY8V3E4</accession>
<feature type="signal peptide" evidence="2">
    <location>
        <begin position="1"/>
        <end position="18"/>
    </location>
</feature>
<dbReference type="PANTHER" id="PTHR12151">
    <property type="entry name" value="ELECTRON TRANSPORT PROTIN SCO1/SENC FAMILY MEMBER"/>
    <property type="match status" value="1"/>
</dbReference>
<sequence>MKRYTTGAILLLMMVLLAACSNSKDYEGDFSYDVEDFEFTNQDGETVSKEDLEGDFWVADMIFTNCTDACPNMTNNMARLQTMVEEAGLKDDVNFVSFSIDPEYDSPEVLKDFAGKFEADLSNWHFLTGYEPETIKEFSVKSFKSMVEKIPRQDAPEGQVDYNFAHSSRMYIITPEGEAIKSYIGTDFNNMEPILEDLKNYIQ</sequence>
<reference evidence="3 4" key="1">
    <citation type="submission" date="2023-05" db="EMBL/GenBank/DDBJ databases">
        <title>Comparative genomics reveals the evidence of polycyclic aromatic hydrocarbons degradation in moderately halophilic genus Pontibacillus.</title>
        <authorList>
            <person name="Yang H."/>
            <person name="Qian Z."/>
        </authorList>
    </citation>
    <scope>NUCLEOTIDE SEQUENCE [LARGE SCALE GENOMIC DNA]</scope>
    <source>
        <strain evidence="4">HN14</strain>
    </source>
</reference>
<dbReference type="PANTHER" id="PTHR12151:SF25">
    <property type="entry name" value="LINALOOL DEHYDRATASE_ISOMERASE DOMAIN-CONTAINING PROTEIN"/>
    <property type="match status" value="1"/>
</dbReference>
<dbReference type="PROSITE" id="PS51257">
    <property type="entry name" value="PROKAR_LIPOPROTEIN"/>
    <property type="match status" value="1"/>
</dbReference>
<dbReference type="Pfam" id="PF02630">
    <property type="entry name" value="SCO1-SenC"/>
    <property type="match status" value="1"/>
</dbReference>
<feature type="chain" id="PRO_5045111994" evidence="2">
    <location>
        <begin position="19"/>
        <end position="203"/>
    </location>
</feature>
<dbReference type="Gene3D" id="3.40.30.10">
    <property type="entry name" value="Glutaredoxin"/>
    <property type="match status" value="1"/>
</dbReference>